<dbReference type="STRING" id="1033810.HLPCO_001288"/>
<name>F7Q1L8_9MOLU</name>
<dbReference type="PANTHER" id="PTHR32329:SF2">
    <property type="entry name" value="BIFUNCTIONAL PROTEIN [INCLUDES 2-HYDROXYACYL-COA DEHYDRATASE (N-TER) AND ITS ACTIVATOR DOMAIN (C_TERM)"/>
    <property type="match status" value="1"/>
</dbReference>
<dbReference type="InParanoid" id="F7Q1L8"/>
<evidence type="ECO:0000313" key="1">
    <source>
        <dbReference type="EMBL" id="ERJ12948.1"/>
    </source>
</evidence>
<comment type="caution">
    <text evidence="1">The sequence shown here is derived from an EMBL/GenBank/DDBJ whole genome shotgun (WGS) entry which is preliminary data.</text>
</comment>
<protein>
    <submittedName>
        <fullName evidence="1">2-hydroxyglutaryl-CoA dehydratase activator-related protein</fullName>
    </submittedName>
</protein>
<dbReference type="Proteomes" id="UP000005707">
    <property type="component" value="Unassembled WGS sequence"/>
</dbReference>
<dbReference type="eggNOG" id="COG3581">
    <property type="taxonomic scope" value="Bacteria"/>
</dbReference>
<reference evidence="1 2" key="2">
    <citation type="journal article" date="2013" name="PLoS ONE">
        <title>INDIGO - INtegrated Data Warehouse of MIcrobial GenOmes with Examples from the Red Sea Extremophiles.</title>
        <authorList>
            <person name="Alam I."/>
            <person name="Antunes A."/>
            <person name="Kamau A.A."/>
            <person name="Ba Alawi W."/>
            <person name="Kalkatawi M."/>
            <person name="Stingl U."/>
            <person name="Bajic V.B."/>
        </authorList>
    </citation>
    <scope>NUCLEOTIDE SEQUENCE [LARGE SCALE GENOMIC DNA]</scope>
    <source>
        <strain evidence="1 2">SSD-17B</strain>
    </source>
</reference>
<dbReference type="InterPro" id="IPR051805">
    <property type="entry name" value="Dehydratase_Activator_Redct"/>
</dbReference>
<evidence type="ECO:0000313" key="2">
    <source>
        <dbReference type="Proteomes" id="UP000005707"/>
    </source>
</evidence>
<accession>F7Q1L8</accession>
<organism evidence="1 2">
    <name type="scientific">Haloplasma contractile SSD-17B</name>
    <dbReference type="NCBI Taxonomy" id="1033810"/>
    <lineage>
        <taxon>Bacteria</taxon>
        <taxon>Bacillati</taxon>
        <taxon>Mycoplasmatota</taxon>
        <taxon>Mollicutes</taxon>
        <taxon>Haloplasmatales</taxon>
        <taxon>Haloplasmataceae</taxon>
        <taxon>Haloplasma</taxon>
    </lineage>
</organism>
<reference evidence="1 2" key="1">
    <citation type="journal article" date="2011" name="J. Bacteriol.">
        <title>Genome sequence of Haloplasma contractile, an unusual contractile bacterium from a deep-sea anoxic brine lake.</title>
        <authorList>
            <person name="Antunes A."/>
            <person name="Alam I."/>
            <person name="El Dorry H."/>
            <person name="Siam R."/>
            <person name="Robertson A."/>
            <person name="Bajic V.B."/>
            <person name="Stingl U."/>
        </authorList>
    </citation>
    <scope>NUCLEOTIDE SEQUENCE [LARGE SCALE GENOMIC DNA]</scope>
    <source>
        <strain evidence="1 2">SSD-17B</strain>
    </source>
</reference>
<dbReference type="PANTHER" id="PTHR32329">
    <property type="entry name" value="BIFUNCTIONAL PROTEIN [INCLUDES 2-HYDROXYACYL-COA DEHYDRATASE (N-TER) AND ITS ACTIVATOR DOMAIN (C_TERM)-RELATED"/>
    <property type="match status" value="1"/>
</dbReference>
<dbReference type="Gene3D" id="3.40.50.11900">
    <property type="match status" value="1"/>
</dbReference>
<proteinExistence type="predicted"/>
<gene>
    <name evidence="1" type="ORF">HLPCO_001288</name>
</gene>
<keyword evidence="2" id="KW-1185">Reference proteome</keyword>
<dbReference type="RefSeq" id="WP_008825640.1">
    <property type="nucleotide sequence ID" value="NZ_AFNU02000003.1"/>
</dbReference>
<dbReference type="EMBL" id="AFNU02000003">
    <property type="protein sequence ID" value="ERJ12948.1"/>
    <property type="molecule type" value="Genomic_DNA"/>
</dbReference>
<sequence>MKVTFPHMGDSYIPVKAMLEESGVEVILPPNCSKRTLEIGVKISPEFICIPFKIIIGNFIEGIERGADTVFMISGGGPCRLGIFHAVQKDILDDMGYKIKMITTDNLTNLSALGDLYNTINLASRKKNSRTKMIRTLLKGYKLLNEADELHKLFNYTRPRELHKGQVDSLCRSYEQAIKQAYGLKETECVIKKYVTKIKGIRIDPDKDIFKVGLVGDIYTIEEPFINLNIEKKLGNMGIFVDRSITALEFIKEQLDFLPFIKSDKKEIHEAGAPYINHSVGGHGRNTVGNAILYKEKGYDGVIHLLPFTCMPEIVAQSILPTVMKEHDLPILTLVIDEMTSETGYITRLEAFIELLKQRRENTNIKNHESEQVLSSQSIEISSLDNNFK</sequence>
<dbReference type="AlphaFoldDB" id="F7Q1L8"/>